<evidence type="ECO:0000256" key="6">
    <source>
        <dbReference type="PIRSR" id="PIRSR600246-2"/>
    </source>
</evidence>
<evidence type="ECO:0000256" key="5">
    <source>
        <dbReference type="PIRSR" id="PIRSR600246-1"/>
    </source>
</evidence>
<dbReference type="RefSeq" id="WP_004518621.1">
    <property type="nucleotide sequence ID" value="NZ_FNOF01000001.1"/>
</dbReference>
<protein>
    <recommendedName>
        <fullName evidence="3">Plant-type L-asparaginase</fullName>
        <ecNumber evidence="1">3.5.1.1</ecNumber>
    </recommendedName>
    <alternativeName>
        <fullName evidence="2">L-asparagine amidohydrolase</fullName>
    </alternativeName>
</protein>
<evidence type="ECO:0000256" key="4">
    <source>
        <dbReference type="ARBA" id="ARBA00049366"/>
    </source>
</evidence>
<dbReference type="InterPro" id="IPR000246">
    <property type="entry name" value="Peptidase_T2"/>
</dbReference>
<evidence type="ECO:0000313" key="10">
    <source>
        <dbReference type="Proteomes" id="UP000182573"/>
    </source>
</evidence>
<feature type="binding site" evidence="6">
    <location>
        <begin position="190"/>
        <end position="193"/>
    </location>
    <ligand>
        <name>substrate</name>
    </ligand>
</feature>
<dbReference type="EC" id="3.5.1.1" evidence="1"/>
<evidence type="ECO:0000256" key="2">
    <source>
        <dbReference type="ARBA" id="ARBA00030414"/>
    </source>
</evidence>
<gene>
    <name evidence="9" type="ORF">SAMN05443574_101403</name>
</gene>
<organism evidence="9 10">
    <name type="scientific">Haloarcula vallismortis</name>
    <name type="common">Halobacterium vallismortis</name>
    <dbReference type="NCBI Taxonomy" id="28442"/>
    <lineage>
        <taxon>Archaea</taxon>
        <taxon>Methanobacteriati</taxon>
        <taxon>Methanobacteriota</taxon>
        <taxon>Stenosarchaea group</taxon>
        <taxon>Halobacteria</taxon>
        <taxon>Halobacteriales</taxon>
        <taxon>Haloarculaceae</taxon>
        <taxon>Haloarcula</taxon>
    </lineage>
</organism>
<reference evidence="9 10" key="1">
    <citation type="submission" date="2016-10" db="EMBL/GenBank/DDBJ databases">
        <authorList>
            <person name="de Groot N.N."/>
        </authorList>
    </citation>
    <scope>NUCLEOTIDE SEQUENCE [LARGE SCALE GENOMIC DNA]</scope>
    <source>
        <strain evidence="9 10">DSM 3756</strain>
    </source>
</reference>
<dbReference type="Gene3D" id="3.60.20.30">
    <property type="entry name" value="(Glycosyl)asparaginase"/>
    <property type="match status" value="1"/>
</dbReference>
<dbReference type="STRING" id="28442.SAMN05443574_101403"/>
<dbReference type="GO" id="GO:0005737">
    <property type="term" value="C:cytoplasm"/>
    <property type="evidence" value="ECO:0007669"/>
    <property type="project" value="TreeGrafter"/>
</dbReference>
<dbReference type="EMBL" id="FNOF01000001">
    <property type="protein sequence ID" value="SDW11369.1"/>
    <property type="molecule type" value="Genomic_DNA"/>
</dbReference>
<dbReference type="SUPFAM" id="SSF56235">
    <property type="entry name" value="N-terminal nucleophile aminohydrolases (Ntn hydrolases)"/>
    <property type="match status" value="1"/>
</dbReference>
<dbReference type="InterPro" id="IPR029055">
    <property type="entry name" value="Ntn_hydrolases_N"/>
</dbReference>
<accession>A0A1H2QY54</accession>
<proteinExistence type="predicted"/>
<dbReference type="Proteomes" id="UP000182573">
    <property type="component" value="Unassembled WGS sequence"/>
</dbReference>
<evidence type="ECO:0000256" key="3">
    <source>
        <dbReference type="ARBA" id="ARBA00044776"/>
    </source>
</evidence>
<feature type="region of interest" description="Disordered" evidence="8">
    <location>
        <begin position="1"/>
        <end position="34"/>
    </location>
</feature>
<evidence type="ECO:0000313" key="9">
    <source>
        <dbReference type="EMBL" id="SDW11369.1"/>
    </source>
</evidence>
<dbReference type="GO" id="GO:0004067">
    <property type="term" value="F:asparaginase activity"/>
    <property type="evidence" value="ECO:0007669"/>
    <property type="project" value="UniProtKB-EC"/>
</dbReference>
<sequence length="280" mass="28598">MHVIVHGGAGSPPDSPTDRQATLTDAAEQASETERPMEAVLAALRPLESDPAFNAGVGGAVQSDGEVRTDAGLMTHDGQTGAACAMSGVVHAADVAHTVATETPHVLLAGDEAVAFAGGIGVETGRDLTTAETRERYERADPPNGGPADHLDWVREHFSGTDTVGAVATDGDRLAAATSTAGRWFALAGRVGDVPQIGAGFYADDRGGASATGEGEAIARFGLARHAVEQLDTYGPRQAAEEAIADFEDATGGRAGVIVLDHAGHTGAERNTAAMQTARR</sequence>
<comment type="catalytic activity">
    <reaction evidence="4">
        <text>L-asparagine + H2O = L-aspartate + NH4(+)</text>
        <dbReference type="Rhea" id="RHEA:21016"/>
        <dbReference type="ChEBI" id="CHEBI:15377"/>
        <dbReference type="ChEBI" id="CHEBI:28938"/>
        <dbReference type="ChEBI" id="CHEBI:29991"/>
        <dbReference type="ChEBI" id="CHEBI:58048"/>
        <dbReference type="EC" id="3.5.1.1"/>
    </reaction>
</comment>
<feature type="site" description="Cleavage; by autolysis" evidence="7">
    <location>
        <begin position="162"/>
        <end position="163"/>
    </location>
</feature>
<dbReference type="PANTHER" id="PTHR10188:SF6">
    <property type="entry name" value="N(4)-(BETA-N-ACETYLGLUCOSAMINYL)-L-ASPARAGINASE"/>
    <property type="match status" value="1"/>
</dbReference>
<dbReference type="PANTHER" id="PTHR10188">
    <property type="entry name" value="L-ASPARAGINASE"/>
    <property type="match status" value="1"/>
</dbReference>
<evidence type="ECO:0000256" key="7">
    <source>
        <dbReference type="PIRSR" id="PIRSR600246-3"/>
    </source>
</evidence>
<feature type="binding site" evidence="6">
    <location>
        <begin position="212"/>
        <end position="215"/>
    </location>
    <ligand>
        <name>substrate</name>
    </ligand>
</feature>
<dbReference type="Pfam" id="PF01112">
    <property type="entry name" value="Asparaginase_2"/>
    <property type="match status" value="1"/>
</dbReference>
<name>A0A1H2QY54_HALVA</name>
<evidence type="ECO:0000256" key="1">
    <source>
        <dbReference type="ARBA" id="ARBA00012920"/>
    </source>
</evidence>
<evidence type="ECO:0000256" key="8">
    <source>
        <dbReference type="SAM" id="MobiDB-lite"/>
    </source>
</evidence>
<dbReference type="AlphaFoldDB" id="A0A1H2QY54"/>
<feature type="active site" description="Nucleophile" evidence="5">
    <location>
        <position position="163"/>
    </location>
</feature>